<dbReference type="InterPro" id="IPR049163">
    <property type="entry name" value="Pif1-like_2B_dom"/>
</dbReference>
<dbReference type="Pfam" id="PF05970">
    <property type="entry name" value="PIF1"/>
    <property type="match status" value="1"/>
</dbReference>
<dbReference type="GO" id="GO:0006281">
    <property type="term" value="P:DNA repair"/>
    <property type="evidence" value="ECO:0007669"/>
    <property type="project" value="UniProtKB-KW"/>
</dbReference>
<accession>A0AAE1LEP9</accession>
<proteinExistence type="inferred from homology"/>
<keyword evidence="1" id="KW-0378">Hydrolase</keyword>
<dbReference type="PANTHER" id="PTHR10492">
    <property type="match status" value="1"/>
</dbReference>
<sequence length="456" mass="51325">MNPRALRYNFCIVIKFCQPSSASALWEHFKDHLSEDFAPRGTNPTEVRHTVALYHIARLMVELDMMYSKTDLPLVNEEQYADYIAANVCADEVFFNAEQLLQDVQKLRPQQNFVFDKIVTQIQNAGEIDSNLFMLLGAGGVGKTFLFNTIIKYCKVNKIPFGACAYTGIAATLLLEGKTSHKLLGIPIKQTDGLQYLSSISSQSDSAARLKEMKVIIWDEISMVHKWQLELVDLSLKKLTGIDKPFANKLTILSGRNTTVESCITSSKLWEHFKIFEMTHNISAEEDPGFAAWLLKVGDGTANHPGTSRVDLEPDMYVENLDILIQKTFPEGPENATGDEVILTPLNRDMRYLNDKVAELLPGQSKTYLSYNKFHPDDTWDGVNVPITQDVLESTEAANLPPHRLNLKTGSIIMLLCNLDVQRGLCNGSRFKVLECLQNSIKCQRLHGPRELIEEP</sequence>
<keyword evidence="1 4" id="KW-0347">Helicase</keyword>
<comment type="similarity">
    <text evidence="1">Belongs to the helicase family.</text>
</comment>
<comment type="catalytic activity">
    <reaction evidence="1">
        <text>ATP + H2O = ADP + phosphate + H(+)</text>
        <dbReference type="Rhea" id="RHEA:13065"/>
        <dbReference type="ChEBI" id="CHEBI:15377"/>
        <dbReference type="ChEBI" id="CHEBI:15378"/>
        <dbReference type="ChEBI" id="CHEBI:30616"/>
        <dbReference type="ChEBI" id="CHEBI:43474"/>
        <dbReference type="ChEBI" id="CHEBI:456216"/>
        <dbReference type="EC" id="5.6.2.3"/>
    </reaction>
</comment>
<dbReference type="AlphaFoldDB" id="A0AAE1LEP9"/>
<reference evidence="4" key="1">
    <citation type="submission" date="2021-07" db="EMBL/GenBank/DDBJ databases">
        <authorList>
            <person name="Catto M.A."/>
            <person name="Jacobson A."/>
            <person name="Kennedy G."/>
            <person name="Labadie P."/>
            <person name="Hunt B.G."/>
            <person name="Srinivasan R."/>
        </authorList>
    </citation>
    <scope>NUCLEOTIDE SEQUENCE</scope>
    <source>
        <strain evidence="4">PL_HMW_Pooled</strain>
        <tissue evidence="4">Head</tissue>
    </source>
</reference>
<gene>
    <name evidence="4" type="ORF">KUF71_006321</name>
</gene>
<dbReference type="EC" id="5.6.2.3" evidence="1"/>
<organism evidence="4 5">
    <name type="scientific">Frankliniella fusca</name>
    <dbReference type="NCBI Taxonomy" id="407009"/>
    <lineage>
        <taxon>Eukaryota</taxon>
        <taxon>Metazoa</taxon>
        <taxon>Ecdysozoa</taxon>
        <taxon>Arthropoda</taxon>
        <taxon>Hexapoda</taxon>
        <taxon>Insecta</taxon>
        <taxon>Pterygota</taxon>
        <taxon>Neoptera</taxon>
        <taxon>Paraneoptera</taxon>
        <taxon>Thysanoptera</taxon>
        <taxon>Terebrantia</taxon>
        <taxon>Thripoidea</taxon>
        <taxon>Thripidae</taxon>
        <taxon>Frankliniella</taxon>
    </lineage>
</organism>
<keyword evidence="1" id="KW-0227">DNA damage</keyword>
<dbReference type="GO" id="GO:0016787">
    <property type="term" value="F:hydrolase activity"/>
    <property type="evidence" value="ECO:0007669"/>
    <property type="project" value="UniProtKB-KW"/>
</dbReference>
<dbReference type="GO" id="GO:0005524">
    <property type="term" value="F:ATP binding"/>
    <property type="evidence" value="ECO:0007669"/>
    <property type="project" value="UniProtKB-KW"/>
</dbReference>
<dbReference type="Proteomes" id="UP001219518">
    <property type="component" value="Unassembled WGS sequence"/>
</dbReference>
<feature type="non-terminal residue" evidence="4">
    <location>
        <position position="1"/>
    </location>
</feature>
<keyword evidence="1" id="KW-0234">DNA repair</keyword>
<dbReference type="PANTHER" id="PTHR10492:SF57">
    <property type="entry name" value="ATP-DEPENDENT DNA HELICASE"/>
    <property type="match status" value="1"/>
</dbReference>
<protein>
    <recommendedName>
        <fullName evidence="1">ATP-dependent DNA helicase</fullName>
        <ecNumber evidence="1">5.6.2.3</ecNumber>
    </recommendedName>
</protein>
<evidence type="ECO:0000256" key="1">
    <source>
        <dbReference type="RuleBase" id="RU363044"/>
    </source>
</evidence>
<comment type="caution">
    <text evidence="4">The sequence shown here is derived from an EMBL/GenBank/DDBJ whole genome shotgun (WGS) entry which is preliminary data.</text>
</comment>
<dbReference type="InterPro" id="IPR010285">
    <property type="entry name" value="DNA_helicase_pif1-like_DEAD"/>
</dbReference>
<comment type="cofactor">
    <cofactor evidence="1">
        <name>Mg(2+)</name>
        <dbReference type="ChEBI" id="CHEBI:18420"/>
    </cofactor>
</comment>
<dbReference type="SUPFAM" id="SSF52540">
    <property type="entry name" value="P-loop containing nucleoside triphosphate hydrolases"/>
    <property type="match status" value="2"/>
</dbReference>
<evidence type="ECO:0000313" key="5">
    <source>
        <dbReference type="Proteomes" id="UP001219518"/>
    </source>
</evidence>
<evidence type="ECO:0000313" key="4">
    <source>
        <dbReference type="EMBL" id="KAK3916670.1"/>
    </source>
</evidence>
<dbReference type="EMBL" id="JAHWGI010000566">
    <property type="protein sequence ID" value="KAK3916670.1"/>
    <property type="molecule type" value="Genomic_DNA"/>
</dbReference>
<keyword evidence="1" id="KW-0233">DNA recombination</keyword>
<dbReference type="GO" id="GO:0006310">
    <property type="term" value="P:DNA recombination"/>
    <property type="evidence" value="ECO:0007669"/>
    <property type="project" value="UniProtKB-KW"/>
</dbReference>
<keyword evidence="1" id="KW-0067">ATP-binding</keyword>
<evidence type="ECO:0000259" key="2">
    <source>
        <dbReference type="Pfam" id="PF05970"/>
    </source>
</evidence>
<feature type="domain" description="DNA helicase Pif1-like 2B" evidence="3">
    <location>
        <begin position="392"/>
        <end position="434"/>
    </location>
</feature>
<dbReference type="GO" id="GO:0043139">
    <property type="term" value="F:5'-3' DNA helicase activity"/>
    <property type="evidence" value="ECO:0007669"/>
    <property type="project" value="UniProtKB-EC"/>
</dbReference>
<reference evidence="4" key="2">
    <citation type="journal article" date="2023" name="BMC Genomics">
        <title>Pest status, molecular evolution, and epigenetic factors derived from the genome assembly of Frankliniella fusca, a thysanopteran phytovirus vector.</title>
        <authorList>
            <person name="Catto M.A."/>
            <person name="Labadie P.E."/>
            <person name="Jacobson A.L."/>
            <person name="Kennedy G.G."/>
            <person name="Srinivasan R."/>
            <person name="Hunt B.G."/>
        </authorList>
    </citation>
    <scope>NUCLEOTIDE SEQUENCE</scope>
    <source>
        <strain evidence="4">PL_HMW_Pooled</strain>
    </source>
</reference>
<feature type="domain" description="DNA helicase Pif1-like DEAD-box helicase" evidence="2">
    <location>
        <begin position="107"/>
        <end position="304"/>
    </location>
</feature>
<dbReference type="InterPro" id="IPR027417">
    <property type="entry name" value="P-loop_NTPase"/>
</dbReference>
<keyword evidence="5" id="KW-1185">Reference proteome</keyword>
<evidence type="ECO:0000259" key="3">
    <source>
        <dbReference type="Pfam" id="PF21530"/>
    </source>
</evidence>
<name>A0AAE1LEP9_9NEOP</name>
<dbReference type="Pfam" id="PF21530">
    <property type="entry name" value="Pif1_2B_dom"/>
    <property type="match status" value="1"/>
</dbReference>
<keyword evidence="1" id="KW-0547">Nucleotide-binding</keyword>
<dbReference type="GO" id="GO:0000723">
    <property type="term" value="P:telomere maintenance"/>
    <property type="evidence" value="ECO:0007669"/>
    <property type="project" value="InterPro"/>
</dbReference>
<dbReference type="Gene3D" id="3.40.50.300">
    <property type="entry name" value="P-loop containing nucleotide triphosphate hydrolases"/>
    <property type="match status" value="1"/>
</dbReference>